<dbReference type="Proteomes" id="UP000007319">
    <property type="component" value="Plasmid AZOBR_p2"/>
</dbReference>
<dbReference type="KEGG" id="abs:AZOBR_p230013"/>
<gene>
    <name evidence="2" type="ORF">AZOBR_p230013</name>
</gene>
<feature type="compositionally biased region" description="Gly residues" evidence="1">
    <location>
        <begin position="246"/>
        <end position="256"/>
    </location>
</feature>
<organism evidence="2 3">
    <name type="scientific">Azospirillum baldaniorum</name>
    <dbReference type="NCBI Taxonomy" id="1064539"/>
    <lineage>
        <taxon>Bacteria</taxon>
        <taxon>Pseudomonadati</taxon>
        <taxon>Pseudomonadota</taxon>
        <taxon>Alphaproteobacteria</taxon>
        <taxon>Rhodospirillales</taxon>
        <taxon>Azospirillaceae</taxon>
        <taxon>Azospirillum</taxon>
    </lineage>
</organism>
<name>A0A9P1JXF4_9PROT</name>
<accession>A0A9P1JXF4</accession>
<keyword evidence="2" id="KW-0614">Plasmid</keyword>
<reference evidence="2 3" key="1">
    <citation type="journal article" date="2011" name="PLoS Genet.">
        <title>Azospirillum genomes reveal transition of bacteria from aquatic to terrestrial environments.</title>
        <authorList>
            <person name="Wisniewski-Dye F."/>
            <person name="Borziak K."/>
            <person name="Khalsa-Moyers G."/>
            <person name="Alexandre G."/>
            <person name="Sukharnikov L.O."/>
            <person name="Wuichet K."/>
            <person name="Hurst G.B."/>
            <person name="McDonald W.H."/>
            <person name="Robertson J.S."/>
            <person name="Barbe V."/>
            <person name="Calteau A."/>
            <person name="Rouy Z."/>
            <person name="Mangenot S."/>
            <person name="Prigent-Combaret C."/>
            <person name="Normand P."/>
            <person name="Boyer M."/>
            <person name="Siguier P."/>
            <person name="Dessaux Y."/>
            <person name="Elmerich C."/>
            <person name="Condemine G."/>
            <person name="Krishnen G."/>
            <person name="Kennedy I."/>
            <person name="Paterson A.H."/>
            <person name="Gonzalez V."/>
            <person name="Mavingui P."/>
            <person name="Zhulin I.B."/>
        </authorList>
    </citation>
    <scope>NUCLEOTIDE SEQUENCE [LARGE SCALE GENOMIC DNA]</scope>
    <source>
        <strain evidence="2 3">Sp245</strain>
    </source>
</reference>
<geneLocation type="plasmid" evidence="2 3">
    <name>AZOBR_p2</name>
</geneLocation>
<evidence type="ECO:0000313" key="2">
    <source>
        <dbReference type="EMBL" id="CCD01672.1"/>
    </source>
</evidence>
<keyword evidence="3" id="KW-1185">Reference proteome</keyword>
<evidence type="ECO:0000256" key="1">
    <source>
        <dbReference type="SAM" id="MobiDB-lite"/>
    </source>
</evidence>
<feature type="region of interest" description="Disordered" evidence="1">
    <location>
        <begin position="104"/>
        <end position="197"/>
    </location>
</feature>
<dbReference type="AlphaFoldDB" id="A0A9P1JXF4"/>
<protein>
    <submittedName>
        <fullName evidence="2">Uncharacterized protein</fullName>
    </submittedName>
</protein>
<sequence length="359" mass="39263">MCFSGFRAGSAQFGGTLGRRRARVAFNRLWRWSSGHQLGKAGRRGPAGRGHAGAKLGRRLTGGAHQRARPFDRGAGQPFRHVGGQPHLHPGAGQAFHEIEDIGGAGAGQRRGGVDQSLVGQPLQAPDRGQQGLGARLPIRRAARLGHRDGGAAPDRRRKVRHRPHHAARRREQAAQVGQRLARHDRQHQRVRRQSRLHARRGALHHLRLDRDHQGIDCGGIDRGAVRRFQTDAGPRGQFDQIRRGAGVGDRNGGGRHALRQPAAQHGAAHASGTQQKDRAAARRRSGAIRGHWGQYRRSRCLSPDPIRLFKTAASALFCFFHCGIRRLSRSSSCLHGCFCLNAAISTDRGGMERESDGT</sequence>
<evidence type="ECO:0000313" key="3">
    <source>
        <dbReference type="Proteomes" id="UP000007319"/>
    </source>
</evidence>
<feature type="compositionally biased region" description="Basic residues" evidence="1">
    <location>
        <begin position="156"/>
        <end position="169"/>
    </location>
</feature>
<feature type="compositionally biased region" description="Basic residues" evidence="1">
    <location>
        <begin position="181"/>
        <end position="197"/>
    </location>
</feature>
<dbReference type="EMBL" id="HE577329">
    <property type="protein sequence ID" value="CCD01672.1"/>
    <property type="molecule type" value="Genomic_DNA"/>
</dbReference>
<feature type="region of interest" description="Disordered" evidence="1">
    <location>
        <begin position="235"/>
        <end position="287"/>
    </location>
</feature>
<proteinExistence type="predicted"/>